<dbReference type="SUPFAM" id="SSF48317">
    <property type="entry name" value="Acid phosphatase/Vanadium-dependent haloperoxidase"/>
    <property type="match status" value="1"/>
</dbReference>
<keyword evidence="1" id="KW-0472">Membrane</keyword>
<dbReference type="GO" id="GO:0050380">
    <property type="term" value="F:undecaprenyl-diphosphatase activity"/>
    <property type="evidence" value="ECO:0007669"/>
    <property type="project" value="UniProtKB-EC"/>
</dbReference>
<feature type="transmembrane region" description="Helical" evidence="1">
    <location>
        <begin position="129"/>
        <end position="146"/>
    </location>
</feature>
<dbReference type="Pfam" id="PF01569">
    <property type="entry name" value="PAP2"/>
    <property type="match status" value="1"/>
</dbReference>
<dbReference type="PANTHER" id="PTHR14969:SF13">
    <property type="entry name" value="AT30094P"/>
    <property type="match status" value="1"/>
</dbReference>
<dbReference type="SMART" id="SM00014">
    <property type="entry name" value="acidPPc"/>
    <property type="match status" value="1"/>
</dbReference>
<dbReference type="InterPro" id="IPR036938">
    <property type="entry name" value="PAP2/HPO_sf"/>
</dbReference>
<proteinExistence type="predicted"/>
<dbReference type="CDD" id="cd03392">
    <property type="entry name" value="PAP2_like_2"/>
    <property type="match status" value="1"/>
</dbReference>
<feature type="transmembrane region" description="Helical" evidence="1">
    <location>
        <begin position="88"/>
        <end position="109"/>
    </location>
</feature>
<dbReference type="Proteomes" id="UP000215144">
    <property type="component" value="Chromosome 1"/>
</dbReference>
<dbReference type="EMBL" id="LT906454">
    <property type="protein sequence ID" value="SNV35967.1"/>
    <property type="molecule type" value="Genomic_DNA"/>
</dbReference>
<dbReference type="RefSeq" id="WP_095121878.1">
    <property type="nucleotide sequence ID" value="NZ_LT906454.1"/>
</dbReference>
<dbReference type="InterPro" id="IPR000326">
    <property type="entry name" value="PAP2/HPO"/>
</dbReference>
<dbReference type="OrthoDB" id="9789113at2"/>
<organism evidence="3 4">
    <name type="scientific">Streptococcus acidominimus</name>
    <dbReference type="NCBI Taxonomy" id="1326"/>
    <lineage>
        <taxon>Bacteria</taxon>
        <taxon>Bacillati</taxon>
        <taxon>Bacillota</taxon>
        <taxon>Bacilli</taxon>
        <taxon>Lactobacillales</taxon>
        <taxon>Streptococcaceae</taxon>
        <taxon>Streptococcus</taxon>
    </lineage>
</organism>
<dbReference type="PANTHER" id="PTHR14969">
    <property type="entry name" value="SPHINGOSINE-1-PHOSPHATE PHOSPHOHYDROLASE"/>
    <property type="match status" value="1"/>
</dbReference>
<keyword evidence="3" id="KW-0378">Hydrolase</keyword>
<dbReference type="KEGG" id="saco:SAME_00542"/>
<feature type="transmembrane region" description="Helical" evidence="1">
    <location>
        <begin position="158"/>
        <end position="179"/>
    </location>
</feature>
<protein>
    <submittedName>
        <fullName evidence="3">Phosphatidylglycerophosphatase B</fullName>
        <ecNumber evidence="3">3.6.1.27</ecNumber>
    </submittedName>
</protein>
<keyword evidence="1" id="KW-0812">Transmembrane</keyword>
<evidence type="ECO:0000313" key="4">
    <source>
        <dbReference type="Proteomes" id="UP000215144"/>
    </source>
</evidence>
<accession>A0A239WNB2</accession>
<keyword evidence="1" id="KW-1133">Transmembrane helix</keyword>
<reference evidence="3 4" key="1">
    <citation type="submission" date="2017-06" db="EMBL/GenBank/DDBJ databases">
        <authorList>
            <consortium name="Pathogen Informatics"/>
        </authorList>
    </citation>
    <scope>NUCLEOTIDE SEQUENCE [LARGE SCALE GENOMIC DNA]</scope>
    <source>
        <strain evidence="3 4">NCTC11291</strain>
    </source>
</reference>
<feature type="transmembrane region" description="Helical" evidence="1">
    <location>
        <begin position="58"/>
        <end position="81"/>
    </location>
</feature>
<evidence type="ECO:0000256" key="1">
    <source>
        <dbReference type="SAM" id="Phobius"/>
    </source>
</evidence>
<feature type="domain" description="Phosphatidic acid phosphatase type 2/haloperoxidase" evidence="2">
    <location>
        <begin position="88"/>
        <end position="200"/>
    </location>
</feature>
<evidence type="ECO:0000259" key="2">
    <source>
        <dbReference type="SMART" id="SM00014"/>
    </source>
</evidence>
<dbReference type="Gene3D" id="1.20.144.10">
    <property type="entry name" value="Phosphatidic acid phosphatase type 2/haloperoxidase"/>
    <property type="match status" value="2"/>
</dbReference>
<name>A0A239WNB2_STRAI</name>
<dbReference type="AlphaFoldDB" id="A0A239WNB2"/>
<gene>
    <name evidence="3" type="primary">ybjG</name>
    <name evidence="3" type="ORF">SAMEA4504048_00542</name>
</gene>
<feature type="transmembrane region" description="Helical" evidence="1">
    <location>
        <begin position="7"/>
        <end position="25"/>
    </location>
</feature>
<evidence type="ECO:0000313" key="3">
    <source>
        <dbReference type="EMBL" id="SNV35967.1"/>
    </source>
</evidence>
<sequence length="217" mass="24234">MQNKQTYLLRGSIALVLFMILGYTIKFYPEHLVAVDETIQTAVRGNLPNQATTFFSGITFWGNTLTFVCLVILACVCLYALKKWKVEAQFLALTGGLSGALIVGAKYLYSRARPTIEHLVSAHGFSFPSGHSTGAMMIYGFLLIIVRQRIQSKGLRIAVEALLGLFIVLIGLSRIYLGVHYPTDVLGGFLLGFACLNFIYPFYNQKRFEARFQSKQN</sequence>
<feature type="transmembrane region" description="Helical" evidence="1">
    <location>
        <begin position="185"/>
        <end position="203"/>
    </location>
</feature>
<dbReference type="EC" id="3.6.1.27" evidence="3"/>